<dbReference type="OrthoDB" id="582303at2"/>
<dbReference type="AlphaFoldDB" id="A8ZKD8"/>
<sequence>MALQLELDLWQQLNQAEAVPVESDLQQLQERLDLVVAQLPLEEKLSTAGTALLQMAEILSRRAEVFLRDWRDAHNDDGPILDLDDEMGMVRQSMVLDDDLIAEPDPVTRRTLPKEECESIVVLKDKASLLEELETELRVEQPDEVLQVLEEEDVLAWVHAISTYLQGTSGMVPLVELKQELQLSLVPIWLGMLLGGFQFEQRGGFYDQNVWIKSGALNSQS</sequence>
<gene>
    <name evidence="1" type="ordered locus">AM1_A0129</name>
</gene>
<accession>A8ZKD8</accession>
<dbReference type="KEGG" id="amr:AM1_A0129"/>
<geneLocation type="plasmid" evidence="1 2">
    <name>pREB1</name>
</geneLocation>
<dbReference type="EMBL" id="CP000838">
    <property type="protein sequence ID" value="ABW31638.1"/>
    <property type="molecule type" value="Genomic_DNA"/>
</dbReference>
<keyword evidence="2" id="KW-1185">Reference proteome</keyword>
<evidence type="ECO:0000313" key="1">
    <source>
        <dbReference type="EMBL" id="ABW31638.1"/>
    </source>
</evidence>
<organism evidence="1 2">
    <name type="scientific">Acaryochloris marina (strain MBIC 11017)</name>
    <dbReference type="NCBI Taxonomy" id="329726"/>
    <lineage>
        <taxon>Bacteria</taxon>
        <taxon>Bacillati</taxon>
        <taxon>Cyanobacteriota</taxon>
        <taxon>Cyanophyceae</taxon>
        <taxon>Acaryochloridales</taxon>
        <taxon>Acaryochloridaceae</taxon>
        <taxon>Acaryochloris</taxon>
    </lineage>
</organism>
<keyword evidence="1" id="KW-0614">Plasmid</keyword>
<proteinExistence type="predicted"/>
<dbReference type="RefSeq" id="WP_012166639.1">
    <property type="nucleotide sequence ID" value="NC_009926.1"/>
</dbReference>
<protein>
    <submittedName>
        <fullName evidence="1">Uncharacterized protein</fullName>
    </submittedName>
</protein>
<evidence type="ECO:0000313" key="2">
    <source>
        <dbReference type="Proteomes" id="UP000000268"/>
    </source>
</evidence>
<name>A8ZKD8_ACAM1</name>
<dbReference type="Proteomes" id="UP000000268">
    <property type="component" value="Plasmid pREB1"/>
</dbReference>
<dbReference type="HOGENOM" id="CLU_097082_0_0_3"/>
<reference evidence="1 2" key="1">
    <citation type="journal article" date="2008" name="Proc. Natl. Acad. Sci. U.S.A.">
        <title>Niche adaptation and genome expansion in the chlorophyll d-producing cyanobacterium Acaryochloris marina.</title>
        <authorList>
            <person name="Swingley W.D."/>
            <person name="Chen M."/>
            <person name="Cheung P.C."/>
            <person name="Conrad A.L."/>
            <person name="Dejesa L.C."/>
            <person name="Hao J."/>
            <person name="Honchak B.M."/>
            <person name="Karbach L.E."/>
            <person name="Kurdoglu A."/>
            <person name="Lahiri S."/>
            <person name="Mastrian S.D."/>
            <person name="Miyashita H."/>
            <person name="Page L."/>
            <person name="Ramakrishna P."/>
            <person name="Satoh S."/>
            <person name="Sattley W.M."/>
            <person name="Shimada Y."/>
            <person name="Taylor H.L."/>
            <person name="Tomo T."/>
            <person name="Tsuchiya T."/>
            <person name="Wang Z.T."/>
            <person name="Raymond J."/>
            <person name="Mimuro M."/>
            <person name="Blankenship R.E."/>
            <person name="Touchman J.W."/>
        </authorList>
    </citation>
    <scope>NUCLEOTIDE SEQUENCE [LARGE SCALE GENOMIC DNA]</scope>
    <source>
        <strain evidence="2">MBIC 11017</strain>
        <plasmid evidence="2">Plasmid pREB1</plasmid>
    </source>
</reference>